<feature type="binding site" evidence="8">
    <location>
        <begin position="218"/>
        <end position="224"/>
    </location>
    <ligand>
        <name>ATP</name>
        <dbReference type="ChEBI" id="CHEBI:30616"/>
    </ligand>
</feature>
<feature type="binding site" evidence="8">
    <location>
        <position position="57"/>
    </location>
    <ligand>
        <name>substrate</name>
    </ligand>
</feature>
<dbReference type="SUPFAM" id="SSF53633">
    <property type="entry name" value="Carbamate kinase-like"/>
    <property type="match status" value="1"/>
</dbReference>
<dbReference type="EC" id="2.7.2.11" evidence="8"/>
<protein>
    <recommendedName>
        <fullName evidence="8">Glutamate 5-kinase</fullName>
        <ecNumber evidence="8">2.7.2.11</ecNumber>
    </recommendedName>
    <alternativeName>
        <fullName evidence="8">Gamma-glutamyl kinase</fullName>
        <shortName evidence="8">GK</shortName>
    </alternativeName>
</protein>
<comment type="function">
    <text evidence="8">Catalyzes the transfer of a phosphate group to glutamate to form L-glutamate 5-phosphate.</text>
</comment>
<organism evidence="10 11">
    <name type="scientific">Sedimentibacter acidaminivorans</name>
    <dbReference type="NCBI Taxonomy" id="913099"/>
    <lineage>
        <taxon>Bacteria</taxon>
        <taxon>Bacillati</taxon>
        <taxon>Bacillota</taxon>
        <taxon>Tissierellia</taxon>
        <taxon>Sedimentibacter</taxon>
    </lineage>
</organism>
<dbReference type="PROSITE" id="PS00902">
    <property type="entry name" value="GLUTAMATE_5_KINASE"/>
    <property type="match status" value="1"/>
</dbReference>
<evidence type="ECO:0000256" key="2">
    <source>
        <dbReference type="ARBA" id="ARBA00022605"/>
    </source>
</evidence>
<evidence type="ECO:0000256" key="3">
    <source>
        <dbReference type="ARBA" id="ARBA00022650"/>
    </source>
</evidence>
<name>A0ABS4GHU9_9FIRM</name>
<dbReference type="PANTHER" id="PTHR43654">
    <property type="entry name" value="GLUTAMATE 5-KINASE"/>
    <property type="match status" value="1"/>
</dbReference>
<comment type="pathway">
    <text evidence="8">Amino-acid biosynthesis; L-proline biosynthesis; L-glutamate 5-semialdehyde from L-glutamate: step 1/2.</text>
</comment>
<dbReference type="InterPro" id="IPR001048">
    <property type="entry name" value="Asp/Glu/Uridylate_kinase"/>
</dbReference>
<keyword evidence="6 8" id="KW-0418">Kinase</keyword>
<dbReference type="CDD" id="cd04242">
    <property type="entry name" value="AAK_G5K_ProB"/>
    <property type="match status" value="1"/>
</dbReference>
<keyword evidence="3 8" id="KW-0641">Proline biosynthesis</keyword>
<evidence type="ECO:0000313" key="10">
    <source>
        <dbReference type="EMBL" id="MBP1927234.1"/>
    </source>
</evidence>
<dbReference type="NCBIfam" id="TIGR01027">
    <property type="entry name" value="proB"/>
    <property type="match status" value="1"/>
</dbReference>
<accession>A0ABS4GHU9</accession>
<comment type="similarity">
    <text evidence="8">Belongs to the glutamate 5-kinase family.</text>
</comment>
<dbReference type="Pfam" id="PF00696">
    <property type="entry name" value="AA_kinase"/>
    <property type="match status" value="1"/>
</dbReference>
<feature type="domain" description="Aspartate/glutamate/uridylate kinase" evidence="9">
    <location>
        <begin position="12"/>
        <end position="242"/>
    </location>
</feature>
<dbReference type="Proteomes" id="UP001519342">
    <property type="component" value="Unassembled WGS sequence"/>
</dbReference>
<keyword evidence="4 8" id="KW-0808">Transferase</keyword>
<keyword evidence="11" id="KW-1185">Reference proteome</keyword>
<comment type="catalytic activity">
    <reaction evidence="8">
        <text>L-glutamate + ATP = L-glutamyl 5-phosphate + ADP</text>
        <dbReference type="Rhea" id="RHEA:14877"/>
        <dbReference type="ChEBI" id="CHEBI:29985"/>
        <dbReference type="ChEBI" id="CHEBI:30616"/>
        <dbReference type="ChEBI" id="CHEBI:58274"/>
        <dbReference type="ChEBI" id="CHEBI:456216"/>
        <dbReference type="EC" id="2.7.2.11"/>
    </reaction>
</comment>
<evidence type="ECO:0000256" key="1">
    <source>
        <dbReference type="ARBA" id="ARBA00022490"/>
    </source>
</evidence>
<gene>
    <name evidence="8" type="primary">proB</name>
    <name evidence="10" type="ORF">J2Z76_003131</name>
</gene>
<reference evidence="10 11" key="1">
    <citation type="submission" date="2021-03" db="EMBL/GenBank/DDBJ databases">
        <title>Genomic Encyclopedia of Type Strains, Phase IV (KMG-IV): sequencing the most valuable type-strain genomes for metagenomic binning, comparative biology and taxonomic classification.</title>
        <authorList>
            <person name="Goeker M."/>
        </authorList>
    </citation>
    <scope>NUCLEOTIDE SEQUENCE [LARGE SCALE GENOMIC DNA]</scope>
    <source>
        <strain evidence="10 11">DSM 24004</strain>
    </source>
</reference>
<comment type="subcellular location">
    <subcellularLocation>
        <location evidence="8">Cytoplasm</location>
    </subcellularLocation>
</comment>
<dbReference type="InterPro" id="IPR036393">
    <property type="entry name" value="AceGlu_kinase-like_sf"/>
</dbReference>
<keyword evidence="2 8" id="KW-0028">Amino-acid biosynthesis</keyword>
<keyword evidence="7 8" id="KW-0067">ATP-binding</keyword>
<dbReference type="RefSeq" id="WP_209512943.1">
    <property type="nucleotide sequence ID" value="NZ_JAGGKS010000011.1"/>
</dbReference>
<keyword evidence="1 8" id="KW-0963">Cytoplasm</keyword>
<evidence type="ECO:0000259" key="9">
    <source>
        <dbReference type="Pfam" id="PF00696"/>
    </source>
</evidence>
<dbReference type="InterPro" id="IPR011529">
    <property type="entry name" value="Glu_5kinase"/>
</dbReference>
<dbReference type="Gene3D" id="3.40.1160.10">
    <property type="entry name" value="Acetylglutamate kinase-like"/>
    <property type="match status" value="1"/>
</dbReference>
<evidence type="ECO:0000256" key="4">
    <source>
        <dbReference type="ARBA" id="ARBA00022679"/>
    </source>
</evidence>
<comment type="caution">
    <text evidence="10">The sequence shown here is derived from an EMBL/GenBank/DDBJ whole genome shotgun (WGS) entry which is preliminary data.</text>
</comment>
<dbReference type="PANTHER" id="PTHR43654:SF1">
    <property type="entry name" value="ISOPENTENYL PHOSPHATE KINASE"/>
    <property type="match status" value="1"/>
</dbReference>
<dbReference type="InterPro" id="IPR041739">
    <property type="entry name" value="G5K_ProB"/>
</dbReference>
<evidence type="ECO:0000256" key="8">
    <source>
        <dbReference type="HAMAP-Rule" id="MF_00456"/>
    </source>
</evidence>
<dbReference type="GO" id="GO:0004349">
    <property type="term" value="F:glutamate 5-kinase activity"/>
    <property type="evidence" value="ECO:0007669"/>
    <property type="project" value="UniProtKB-EC"/>
</dbReference>
<evidence type="ECO:0000256" key="5">
    <source>
        <dbReference type="ARBA" id="ARBA00022741"/>
    </source>
</evidence>
<evidence type="ECO:0000313" key="11">
    <source>
        <dbReference type="Proteomes" id="UP001519342"/>
    </source>
</evidence>
<evidence type="ECO:0000256" key="7">
    <source>
        <dbReference type="ARBA" id="ARBA00022840"/>
    </source>
</evidence>
<feature type="binding site" evidence="8">
    <location>
        <position position="156"/>
    </location>
    <ligand>
        <name>substrate</name>
    </ligand>
</feature>
<dbReference type="EMBL" id="JAGGKS010000011">
    <property type="protein sequence ID" value="MBP1927234.1"/>
    <property type="molecule type" value="Genomic_DNA"/>
</dbReference>
<evidence type="ECO:0000256" key="6">
    <source>
        <dbReference type="ARBA" id="ARBA00022777"/>
    </source>
</evidence>
<feature type="binding site" evidence="8">
    <location>
        <begin position="176"/>
        <end position="177"/>
    </location>
    <ligand>
        <name>ATP</name>
        <dbReference type="ChEBI" id="CHEBI:30616"/>
    </ligand>
</feature>
<sequence length="270" mass="29374">MELIRTGIKDKKRIVIKVGTSTLTHSTGSLNLRIMDKLAMVLSDIKKNDTEIILVTSGSITAGVSKLGLNERPKSVKERQAAASVGQCELMFTYDKLFSQYGQMVSQILLTRAITDNDLYRNNIINTFETLLTYGVIPIVNENDTVAVDELVYGDNDTLSAVTAKLVKADMLIILSDIDGFYDKNPQLNENAKLVPVVEEITLEIENSAGDSQSLVGTGGMSTKISAAKIAVNAGIDMVICNGKHPESLYDILEGKQVGTIFRGKKVKSI</sequence>
<feature type="binding site" evidence="8">
    <location>
        <position position="17"/>
    </location>
    <ligand>
        <name>ATP</name>
        <dbReference type="ChEBI" id="CHEBI:30616"/>
    </ligand>
</feature>
<feature type="binding site" evidence="8">
    <location>
        <position position="144"/>
    </location>
    <ligand>
        <name>substrate</name>
    </ligand>
</feature>
<proteinExistence type="inferred from homology"/>
<keyword evidence="5 8" id="KW-0547">Nucleotide-binding</keyword>
<dbReference type="PIRSF" id="PIRSF000729">
    <property type="entry name" value="GK"/>
    <property type="match status" value="1"/>
</dbReference>
<dbReference type="PRINTS" id="PR00474">
    <property type="entry name" value="GLU5KINASE"/>
</dbReference>
<dbReference type="InterPro" id="IPR005715">
    <property type="entry name" value="Glu_5kinase/COase_Synthase"/>
</dbReference>
<dbReference type="InterPro" id="IPR019797">
    <property type="entry name" value="Glutamate_5-kinase_CS"/>
</dbReference>
<dbReference type="HAMAP" id="MF_00456">
    <property type="entry name" value="ProB"/>
    <property type="match status" value="1"/>
</dbReference>
<dbReference type="InterPro" id="IPR001057">
    <property type="entry name" value="Glu/AcGlu_kinase"/>
</dbReference>